<accession>A0A1I6JC62</accession>
<dbReference type="InterPro" id="IPR055438">
    <property type="entry name" value="AstE_AspA_cat"/>
</dbReference>
<dbReference type="Pfam" id="PF24827">
    <property type="entry name" value="AstE_AspA_cat"/>
    <property type="match status" value="1"/>
</dbReference>
<proteinExistence type="predicted"/>
<dbReference type="CDD" id="cd06253">
    <property type="entry name" value="M14_ASTE_ASPA-like"/>
    <property type="match status" value="1"/>
</dbReference>
<evidence type="ECO:0000256" key="2">
    <source>
        <dbReference type="ARBA" id="ARBA00022723"/>
    </source>
</evidence>
<evidence type="ECO:0000313" key="7">
    <source>
        <dbReference type="Proteomes" id="UP000199659"/>
    </source>
</evidence>
<dbReference type="InterPro" id="IPR053138">
    <property type="entry name" value="N-alpha-Ac-DABA_deacetylase"/>
</dbReference>
<dbReference type="PANTHER" id="PTHR37326">
    <property type="entry name" value="BLL3975 PROTEIN"/>
    <property type="match status" value="1"/>
</dbReference>
<protein>
    <recommendedName>
        <fullName evidence="5">Succinylglutamate desuccinylase/Aspartoacylase catalytic domain-containing protein</fullName>
    </recommendedName>
</protein>
<evidence type="ECO:0000256" key="1">
    <source>
        <dbReference type="ARBA" id="ARBA00001947"/>
    </source>
</evidence>
<dbReference type="EMBL" id="FOYZ01000005">
    <property type="protein sequence ID" value="SFR76539.1"/>
    <property type="molecule type" value="Genomic_DNA"/>
</dbReference>
<organism evidence="6 7">
    <name type="scientific">Anaeromicropila populeti</name>
    <dbReference type="NCBI Taxonomy" id="37658"/>
    <lineage>
        <taxon>Bacteria</taxon>
        <taxon>Bacillati</taxon>
        <taxon>Bacillota</taxon>
        <taxon>Clostridia</taxon>
        <taxon>Lachnospirales</taxon>
        <taxon>Lachnospiraceae</taxon>
        <taxon>Anaeromicropila</taxon>
    </lineage>
</organism>
<reference evidence="6 7" key="1">
    <citation type="submission" date="2016-10" db="EMBL/GenBank/DDBJ databases">
        <authorList>
            <person name="de Groot N.N."/>
        </authorList>
    </citation>
    <scope>NUCLEOTIDE SEQUENCE [LARGE SCALE GENOMIC DNA]</scope>
    <source>
        <strain evidence="6 7">743A</strain>
    </source>
</reference>
<dbReference type="Proteomes" id="UP000199659">
    <property type="component" value="Unassembled WGS sequence"/>
</dbReference>
<keyword evidence="4" id="KW-0862">Zinc</keyword>
<dbReference type="STRING" id="37658.SAMN05661086_01550"/>
<keyword evidence="3" id="KW-0378">Hydrolase</keyword>
<evidence type="ECO:0000256" key="4">
    <source>
        <dbReference type="ARBA" id="ARBA00022833"/>
    </source>
</evidence>
<evidence type="ECO:0000259" key="5">
    <source>
        <dbReference type="Pfam" id="PF24827"/>
    </source>
</evidence>
<dbReference type="PANTHER" id="PTHR37326:SF1">
    <property type="entry name" value="BLL3975 PROTEIN"/>
    <property type="match status" value="1"/>
</dbReference>
<sequence length="312" mass="34389">MIKTVVSVGLPVGEVLNIKKRTLKPEKIRGNEKRICIVTGIHGDELEGQYVCYELIRRIQEQISCLTGIVDIYPCINPLGLEAITRGVPTFDLDMNRCFPGSADGDMVENIADKVIDDVLGADICIDIHASDIFIREIPQVRISNENIEQLFDYAMELNVDFIWAYESPTVLQATLTHTLNQHGVPTLAIEMGVGMRLTKSYGEQIVDGLFSLMKKAGIWSGEVNQVRKPIVSTDGEVELVHAEASGIFVPDIEHWNGIRKGDAVGSIIEPITGEIKHKILAPCSGMVFSLREYPVVYEGSLIARILGGVES</sequence>
<evidence type="ECO:0000256" key="3">
    <source>
        <dbReference type="ARBA" id="ARBA00022801"/>
    </source>
</evidence>
<dbReference type="OrthoDB" id="9782876at2"/>
<dbReference type="SUPFAM" id="SSF53187">
    <property type="entry name" value="Zn-dependent exopeptidases"/>
    <property type="match status" value="1"/>
</dbReference>
<name>A0A1I6JC62_9FIRM</name>
<evidence type="ECO:0000313" key="6">
    <source>
        <dbReference type="EMBL" id="SFR76539.1"/>
    </source>
</evidence>
<dbReference type="GO" id="GO:0016788">
    <property type="term" value="F:hydrolase activity, acting on ester bonds"/>
    <property type="evidence" value="ECO:0007669"/>
    <property type="project" value="InterPro"/>
</dbReference>
<dbReference type="RefSeq" id="WP_092560117.1">
    <property type="nucleotide sequence ID" value="NZ_FOYZ01000005.1"/>
</dbReference>
<dbReference type="GO" id="GO:0046872">
    <property type="term" value="F:metal ion binding"/>
    <property type="evidence" value="ECO:0007669"/>
    <property type="project" value="UniProtKB-KW"/>
</dbReference>
<comment type="cofactor">
    <cofactor evidence="1">
        <name>Zn(2+)</name>
        <dbReference type="ChEBI" id="CHEBI:29105"/>
    </cofactor>
</comment>
<keyword evidence="2" id="KW-0479">Metal-binding</keyword>
<keyword evidence="7" id="KW-1185">Reference proteome</keyword>
<feature type="domain" description="Succinylglutamate desuccinylase/Aspartoacylase catalytic" evidence="5">
    <location>
        <begin position="33"/>
        <end position="214"/>
    </location>
</feature>
<gene>
    <name evidence="6" type="ORF">SAMN05661086_01550</name>
</gene>
<dbReference type="Gene3D" id="3.40.630.10">
    <property type="entry name" value="Zn peptidases"/>
    <property type="match status" value="1"/>
</dbReference>
<dbReference type="AlphaFoldDB" id="A0A1I6JC62"/>